<keyword evidence="2" id="KW-0472">Membrane</keyword>
<dbReference type="InterPro" id="IPR010331">
    <property type="entry name" value="ExoD"/>
</dbReference>
<feature type="transmembrane region" description="Helical" evidence="2">
    <location>
        <begin position="200"/>
        <end position="222"/>
    </location>
</feature>
<evidence type="ECO:0000313" key="3">
    <source>
        <dbReference type="EMBL" id="QEX15720.1"/>
    </source>
</evidence>
<evidence type="ECO:0000256" key="1">
    <source>
        <dbReference type="SAM" id="MobiDB-lite"/>
    </source>
</evidence>
<keyword evidence="2" id="KW-1133">Transmembrane helix</keyword>
<keyword evidence="4" id="KW-1185">Reference proteome</keyword>
<evidence type="ECO:0000313" key="4">
    <source>
        <dbReference type="Proteomes" id="UP000326202"/>
    </source>
</evidence>
<feature type="transmembrane region" description="Helical" evidence="2">
    <location>
        <begin position="64"/>
        <end position="80"/>
    </location>
</feature>
<sequence length="231" mass="24872">MTADSTARRSRASSRRESRAKRKRPPRSRGTGRTDSVSRRLVGFGEEWKSETITLGDLMQALEHRGYGLLLILFALPNLIPNPIPGVSAIFGIPLAILSVQIVLQQPRPWLPSWLGRRGIKREAYQRVIGRAAPTLTKVERILKPRLPSMLEPLTMSLIAGLCLVLSLLLVLPIPLTGMVLAIPIVLFGLALVQRDGLCALIAALLGNAAMIFAVGAGWAAIKGVAAAVPG</sequence>
<protein>
    <submittedName>
        <fullName evidence="3">Uncharacterized protein</fullName>
    </submittedName>
</protein>
<feature type="transmembrane region" description="Helical" evidence="2">
    <location>
        <begin position="176"/>
        <end position="193"/>
    </location>
</feature>
<name>A0A5J6MHG1_9PROT</name>
<feature type="compositionally biased region" description="Basic residues" evidence="1">
    <location>
        <begin position="8"/>
        <end position="27"/>
    </location>
</feature>
<dbReference type="AlphaFoldDB" id="A0A5J6MHG1"/>
<dbReference type="Pfam" id="PF06055">
    <property type="entry name" value="ExoD"/>
    <property type="match status" value="1"/>
</dbReference>
<reference evidence="3 4" key="1">
    <citation type="submission" date="2019-08" db="EMBL/GenBank/DDBJ databases">
        <title>Hyperibacter terrae gen. nov., sp. nov. and Hyperibacter viscosus sp. nov., two new members in the family Rhodospirillaceae isolated from the rhizosphere of Hypericum perforatum.</title>
        <authorList>
            <person name="Noviana Z."/>
        </authorList>
    </citation>
    <scope>NUCLEOTIDE SEQUENCE [LARGE SCALE GENOMIC DNA]</scope>
    <source>
        <strain evidence="3 4">R5913</strain>
    </source>
</reference>
<dbReference type="PIRSF" id="PIRSF033239">
    <property type="entry name" value="ExoD"/>
    <property type="match status" value="1"/>
</dbReference>
<evidence type="ECO:0000256" key="2">
    <source>
        <dbReference type="SAM" id="Phobius"/>
    </source>
</evidence>
<proteinExistence type="predicted"/>
<accession>A0A5J6MHG1</accession>
<feature type="region of interest" description="Disordered" evidence="1">
    <location>
        <begin position="1"/>
        <end position="36"/>
    </location>
</feature>
<gene>
    <name evidence="3" type="ORF">FRZ44_10070</name>
</gene>
<dbReference type="EMBL" id="CP042906">
    <property type="protein sequence ID" value="QEX15720.1"/>
    <property type="molecule type" value="Genomic_DNA"/>
</dbReference>
<dbReference type="Proteomes" id="UP000326202">
    <property type="component" value="Chromosome"/>
</dbReference>
<dbReference type="PANTHER" id="PTHR41795">
    <property type="entry name" value="EXOPOLYSACCHARIDE SYNTHESIS PROTEIN"/>
    <property type="match status" value="1"/>
</dbReference>
<dbReference type="OrthoDB" id="8446803at2"/>
<keyword evidence="2" id="KW-0812">Transmembrane</keyword>
<organism evidence="3 4">
    <name type="scientific">Hypericibacter terrae</name>
    <dbReference type="NCBI Taxonomy" id="2602015"/>
    <lineage>
        <taxon>Bacteria</taxon>
        <taxon>Pseudomonadati</taxon>
        <taxon>Pseudomonadota</taxon>
        <taxon>Alphaproteobacteria</taxon>
        <taxon>Rhodospirillales</taxon>
        <taxon>Dongiaceae</taxon>
        <taxon>Hypericibacter</taxon>
    </lineage>
</organism>
<dbReference type="KEGG" id="htq:FRZ44_10070"/>
<dbReference type="PANTHER" id="PTHR41795:SF1">
    <property type="entry name" value="EXOPOLYSACCHARIDE SYNTHESIS PROTEIN"/>
    <property type="match status" value="1"/>
</dbReference>